<gene>
    <name evidence="1" type="ORF">MRB53_005447</name>
</gene>
<evidence type="ECO:0000313" key="2">
    <source>
        <dbReference type="Proteomes" id="UP001234297"/>
    </source>
</evidence>
<keyword evidence="2" id="KW-1185">Reference proteome</keyword>
<comment type="caution">
    <text evidence="1">The sequence shown here is derived from an EMBL/GenBank/DDBJ whole genome shotgun (WGS) entry which is preliminary data.</text>
</comment>
<reference evidence="1 2" key="1">
    <citation type="journal article" date="2022" name="Hortic Res">
        <title>A haplotype resolved chromosomal level avocado genome allows analysis of novel avocado genes.</title>
        <authorList>
            <person name="Nath O."/>
            <person name="Fletcher S.J."/>
            <person name="Hayward A."/>
            <person name="Shaw L.M."/>
            <person name="Masouleh A.K."/>
            <person name="Furtado A."/>
            <person name="Henry R.J."/>
            <person name="Mitter N."/>
        </authorList>
    </citation>
    <scope>NUCLEOTIDE SEQUENCE [LARGE SCALE GENOMIC DNA]</scope>
    <source>
        <strain evidence="2">cv. Hass</strain>
    </source>
</reference>
<sequence>MVAAISATPSQNNPKTPHLETRHHNPTRPPLLPSERDNGLSRRPKTREVTSRYMSSVSSSSSSSTSSSSASRRLPSPIVSRPATIPEPSAVKRSQSVERRRSVASRPTTPLPDSKLSNGAGETPVAAKMLWTSTRSLSVSFQGESFSLPISKVKLAPPTPHPNSNNGRKPTPERRRATPVRGKIDGVGGDQLENSKSFEQHRWPARARQLNLLTRSLDCSGERSIGGAPRSVIRALQQSMIDEGRPVSYDSRALRQSMIDEGRSVSFDGRLSLDLGNADSEKSVQVGIDADSDNLTASDSESVSSSSNSGLQEFSGTTRPRGAPRGISVPARFWQETNSRLRRLQEPGSTLTTNGSRTTMVAPKLIQSKKALSDSSQLFSPRTGPAGRALSSPLRGPIQPSSPSKPMVSSSPSRGMLSPSWVRSSVATSANSPSSNVPSILSFAADVRRGKMGENKIEDAHMVRLLYNRHLQWRFVNARVDSAMSLQRLTAEKNLYNAWITTSKLRDSVTIRRIRLLLLRQNLKLTTILKGQMSYLEEWTLLDRDHLSSLTGAIEALKASTLRLPVISGARADIEDVKDAVGSAVDVMQAMASSICSLLSKVEGTNSLVTDVSSLALQEQSLLTQCKDLLSTIAAMQVEECSLRTHLLQLRCTPNRTQL</sequence>
<accession>A0ACC2MDJ2</accession>
<organism evidence="1 2">
    <name type="scientific">Persea americana</name>
    <name type="common">Avocado</name>
    <dbReference type="NCBI Taxonomy" id="3435"/>
    <lineage>
        <taxon>Eukaryota</taxon>
        <taxon>Viridiplantae</taxon>
        <taxon>Streptophyta</taxon>
        <taxon>Embryophyta</taxon>
        <taxon>Tracheophyta</taxon>
        <taxon>Spermatophyta</taxon>
        <taxon>Magnoliopsida</taxon>
        <taxon>Magnoliidae</taxon>
        <taxon>Laurales</taxon>
        <taxon>Lauraceae</taxon>
        <taxon>Persea</taxon>
    </lineage>
</organism>
<name>A0ACC2MDJ2_PERAE</name>
<proteinExistence type="predicted"/>
<protein>
    <submittedName>
        <fullName evidence="1">Uncharacterized protein</fullName>
    </submittedName>
</protein>
<dbReference type="EMBL" id="CM056810">
    <property type="protein sequence ID" value="KAJ8643699.1"/>
    <property type="molecule type" value="Genomic_DNA"/>
</dbReference>
<dbReference type="Proteomes" id="UP001234297">
    <property type="component" value="Chromosome 2"/>
</dbReference>
<evidence type="ECO:0000313" key="1">
    <source>
        <dbReference type="EMBL" id="KAJ8643699.1"/>
    </source>
</evidence>